<accession>A0ABT5TXP2</accession>
<keyword evidence="4" id="KW-0472">Membrane</keyword>
<feature type="transmembrane region" description="Helical" evidence="4">
    <location>
        <begin position="20"/>
        <end position="43"/>
    </location>
</feature>
<keyword evidence="3" id="KW-0902">Two-component regulatory system</keyword>
<dbReference type="Proteomes" id="UP001165561">
    <property type="component" value="Unassembled WGS sequence"/>
</dbReference>
<gene>
    <name evidence="6" type="ORF">PU560_10235</name>
</gene>
<protein>
    <submittedName>
        <fullName evidence="6">ATP-binding protein</fullName>
    </submittedName>
</protein>
<feature type="domain" description="Histidine kinase/HSP90-like ATPase" evidence="5">
    <location>
        <begin position="118"/>
        <end position="204"/>
    </location>
</feature>
<keyword evidence="6" id="KW-0067">ATP-binding</keyword>
<name>A0ABT5TXP2_9MICO</name>
<evidence type="ECO:0000313" key="7">
    <source>
        <dbReference type="Proteomes" id="UP001165561"/>
    </source>
</evidence>
<dbReference type="Pfam" id="PF13581">
    <property type="entry name" value="HATPase_c_2"/>
    <property type="match status" value="1"/>
</dbReference>
<proteinExistence type="predicted"/>
<comment type="caution">
    <text evidence="6">The sequence shown here is derived from an EMBL/GenBank/DDBJ whole genome shotgun (WGS) entry which is preliminary data.</text>
</comment>
<evidence type="ECO:0000259" key="5">
    <source>
        <dbReference type="Pfam" id="PF13581"/>
    </source>
</evidence>
<keyword evidence="2" id="KW-0418">Kinase</keyword>
<dbReference type="PANTHER" id="PTHR24421">
    <property type="entry name" value="NITRATE/NITRITE SENSOR PROTEIN NARX-RELATED"/>
    <property type="match status" value="1"/>
</dbReference>
<keyword evidence="4" id="KW-1133">Transmembrane helix</keyword>
<feature type="non-terminal residue" evidence="6">
    <location>
        <position position="1"/>
    </location>
</feature>
<dbReference type="PANTHER" id="PTHR24421:SF61">
    <property type="entry name" value="OXYGEN SENSOR HISTIDINE KINASE NREB"/>
    <property type="match status" value="1"/>
</dbReference>
<evidence type="ECO:0000256" key="4">
    <source>
        <dbReference type="SAM" id="Phobius"/>
    </source>
</evidence>
<evidence type="ECO:0000256" key="3">
    <source>
        <dbReference type="ARBA" id="ARBA00023012"/>
    </source>
</evidence>
<dbReference type="InterPro" id="IPR036890">
    <property type="entry name" value="HATPase_C_sf"/>
</dbReference>
<reference evidence="6" key="1">
    <citation type="submission" date="2023-02" db="EMBL/GenBank/DDBJ databases">
        <title>Georgenia sp.10Sc9-8, isolated from a soil sample collected from the Taklamakan desert.</title>
        <authorList>
            <person name="Liu S."/>
        </authorList>
    </citation>
    <scope>NUCLEOTIDE SEQUENCE</scope>
    <source>
        <strain evidence="6">10Sc9-8</strain>
    </source>
</reference>
<evidence type="ECO:0000256" key="1">
    <source>
        <dbReference type="ARBA" id="ARBA00022679"/>
    </source>
</evidence>
<evidence type="ECO:0000256" key="2">
    <source>
        <dbReference type="ARBA" id="ARBA00022777"/>
    </source>
</evidence>
<keyword evidence="7" id="KW-1185">Reference proteome</keyword>
<organism evidence="6 7">
    <name type="scientific">Georgenia halotolerans</name>
    <dbReference type="NCBI Taxonomy" id="3028317"/>
    <lineage>
        <taxon>Bacteria</taxon>
        <taxon>Bacillati</taxon>
        <taxon>Actinomycetota</taxon>
        <taxon>Actinomycetes</taxon>
        <taxon>Micrococcales</taxon>
        <taxon>Bogoriellaceae</taxon>
        <taxon>Georgenia</taxon>
    </lineage>
</organism>
<sequence length="241" mass="25924">ALAVIGSLLLVGPGNDLGDLVRGAAAGLAILAGVAIVLAPVLLRLVRELSTEREARARESERADIAAHLHDSVLQTLSMIRSRAGEEEAVRRLARAQERELRDWLYTDRPAPGTSTAEEVRRVAAEVEDRFGTAIEVVTAGDAEPDERTAALAAAAREALTNAVAHGRPPVSLYVEIGAEEAEVFVRDRGDGFDLEAVPPDRHGVRESIMGRMRRHGGTATVRSRASGTEVHLRMPRKGQQ</sequence>
<keyword evidence="1" id="KW-0808">Transferase</keyword>
<keyword evidence="6" id="KW-0547">Nucleotide-binding</keyword>
<dbReference type="InterPro" id="IPR050482">
    <property type="entry name" value="Sensor_HK_TwoCompSys"/>
</dbReference>
<dbReference type="EMBL" id="JARACI010000988">
    <property type="protein sequence ID" value="MDD9206841.1"/>
    <property type="molecule type" value="Genomic_DNA"/>
</dbReference>
<evidence type="ECO:0000313" key="6">
    <source>
        <dbReference type="EMBL" id="MDD9206841.1"/>
    </source>
</evidence>
<dbReference type="Gene3D" id="3.30.565.10">
    <property type="entry name" value="Histidine kinase-like ATPase, C-terminal domain"/>
    <property type="match status" value="1"/>
</dbReference>
<dbReference type="InterPro" id="IPR003594">
    <property type="entry name" value="HATPase_dom"/>
</dbReference>
<keyword evidence="4" id="KW-0812">Transmembrane</keyword>
<dbReference type="SUPFAM" id="SSF55874">
    <property type="entry name" value="ATPase domain of HSP90 chaperone/DNA topoisomerase II/histidine kinase"/>
    <property type="match status" value="1"/>
</dbReference>
<dbReference type="GO" id="GO:0005524">
    <property type="term" value="F:ATP binding"/>
    <property type="evidence" value="ECO:0007669"/>
    <property type="project" value="UniProtKB-KW"/>
</dbReference>